<name>E6W5V3_DESIS</name>
<dbReference type="EMBL" id="CP002432">
    <property type="protein sequence ID" value="ADU67238.1"/>
    <property type="molecule type" value="Genomic_DNA"/>
</dbReference>
<dbReference type="STRING" id="653733.Selin_2526"/>
<keyword evidence="2" id="KW-1185">Reference proteome</keyword>
<sequence length="297" mass="32885">MQSHEHHSTRLPGLAHLLTALLAVAIVLPLSAAARTTLSFQFEALPDSRIGSSSAEVQSGTSSVQVGHGNFQLGYSHSRYSWSDPASLPPALATADGRDPWEKLQRLSLGYRDRLAGPQWNTYYGVGISASYEQELDDSVSVFSYFMRGYNHSPDWESGLGVAVSYSSLKEYVLPMVFVRYRAPHQMGLSGSLGFPRTELRYRTHPQFSVGTRAAFGQGHFRLRDDSPLQPAGFVELKGYQAVGFAEYRLAAGTLLSLEASTFVERHWKIYDADGSRQGRVDLENGISTSLVWRQVF</sequence>
<organism evidence="1 2">
    <name type="scientific">Desulfurispirillum indicum (strain ATCC BAA-1389 / DSM 22839 / S5)</name>
    <dbReference type="NCBI Taxonomy" id="653733"/>
    <lineage>
        <taxon>Bacteria</taxon>
        <taxon>Pseudomonadati</taxon>
        <taxon>Chrysiogenota</taxon>
        <taxon>Chrysiogenia</taxon>
        <taxon>Chrysiogenales</taxon>
        <taxon>Chrysiogenaceae</taxon>
        <taxon>Desulfurispirillum</taxon>
    </lineage>
</organism>
<proteinExistence type="predicted"/>
<gene>
    <name evidence="1" type="ordered locus">Selin_2526</name>
</gene>
<evidence type="ECO:0000313" key="2">
    <source>
        <dbReference type="Proteomes" id="UP000002572"/>
    </source>
</evidence>
<dbReference type="KEGG" id="din:Selin_2526"/>
<dbReference type="RefSeq" id="WP_013507107.1">
    <property type="nucleotide sequence ID" value="NC_014836.1"/>
</dbReference>
<dbReference type="Proteomes" id="UP000002572">
    <property type="component" value="Chromosome"/>
</dbReference>
<dbReference type="HOGENOM" id="CLU_080111_0_0_0"/>
<dbReference type="eggNOG" id="ENOG503322D">
    <property type="taxonomic scope" value="Bacteria"/>
</dbReference>
<dbReference type="InParanoid" id="E6W5V3"/>
<evidence type="ECO:0000313" key="1">
    <source>
        <dbReference type="EMBL" id="ADU67238.1"/>
    </source>
</evidence>
<reference evidence="1 2" key="1">
    <citation type="submission" date="2010-12" db="EMBL/GenBank/DDBJ databases">
        <title>Complete sequence of Desulfurispirillum indicum S5.</title>
        <authorList>
            <consortium name="US DOE Joint Genome Institute"/>
            <person name="Lucas S."/>
            <person name="Copeland A."/>
            <person name="Lapidus A."/>
            <person name="Cheng J.-F."/>
            <person name="Goodwin L."/>
            <person name="Pitluck S."/>
            <person name="Chertkov O."/>
            <person name="Held B."/>
            <person name="Detter J.C."/>
            <person name="Han C."/>
            <person name="Tapia R."/>
            <person name="Land M."/>
            <person name="Hauser L."/>
            <person name="Kyrpides N."/>
            <person name="Ivanova N."/>
            <person name="Mikhailova N."/>
            <person name="Haggblom M."/>
            <person name="Rauschenbach I."/>
            <person name="Bini E."/>
            <person name="Woyke T."/>
        </authorList>
    </citation>
    <scope>NUCLEOTIDE SEQUENCE [LARGE SCALE GENOMIC DNA]</scope>
    <source>
        <strain evidence="2">ATCC BAA-1389 / DSM 22839 / S5</strain>
    </source>
</reference>
<accession>E6W5V3</accession>
<protein>
    <submittedName>
        <fullName evidence="1">Uncharacterized protein</fullName>
    </submittedName>
</protein>
<dbReference type="OrthoDB" id="5451019at2"/>
<dbReference type="AlphaFoldDB" id="E6W5V3"/>